<evidence type="ECO:0000256" key="2">
    <source>
        <dbReference type="ARBA" id="ARBA00004664"/>
    </source>
</evidence>
<dbReference type="Proteomes" id="UP000292580">
    <property type="component" value="Unassembled WGS sequence"/>
</dbReference>
<dbReference type="GO" id="GO:0004640">
    <property type="term" value="F:phosphoribosylanthranilate isomerase activity"/>
    <property type="evidence" value="ECO:0007669"/>
    <property type="project" value="UniProtKB-UniRule"/>
</dbReference>
<keyword evidence="6 8" id="KW-0057">Aromatic amino acid biosynthesis</keyword>
<dbReference type="PANTHER" id="PTHR42894">
    <property type="entry name" value="N-(5'-PHOSPHORIBOSYL)ANTHRANILATE ISOMERASE"/>
    <property type="match status" value="1"/>
</dbReference>
<evidence type="ECO:0000256" key="6">
    <source>
        <dbReference type="ARBA" id="ARBA00023141"/>
    </source>
</evidence>
<comment type="similarity">
    <text evidence="3 8">Belongs to the TrpF family.</text>
</comment>
<keyword evidence="7 8" id="KW-0413">Isomerase</keyword>
<dbReference type="InterPro" id="IPR013785">
    <property type="entry name" value="Aldolase_TIM"/>
</dbReference>
<name>A0A483CYD3_9EURY</name>
<evidence type="ECO:0000256" key="7">
    <source>
        <dbReference type="ARBA" id="ARBA00023235"/>
    </source>
</evidence>
<dbReference type="InterPro" id="IPR011060">
    <property type="entry name" value="RibuloseP-bd_barrel"/>
</dbReference>
<dbReference type="HAMAP" id="MF_00135">
    <property type="entry name" value="PRAI"/>
    <property type="match status" value="1"/>
</dbReference>
<comment type="caution">
    <text evidence="10">The sequence shown here is derived from an EMBL/GenBank/DDBJ whole genome shotgun (WGS) entry which is preliminary data.</text>
</comment>
<evidence type="ECO:0000256" key="8">
    <source>
        <dbReference type="HAMAP-Rule" id="MF_00135"/>
    </source>
</evidence>
<evidence type="ECO:0000313" key="11">
    <source>
        <dbReference type="Proteomes" id="UP000292580"/>
    </source>
</evidence>
<dbReference type="PANTHER" id="PTHR42894:SF1">
    <property type="entry name" value="N-(5'-PHOSPHORIBOSYL)ANTHRANILATE ISOMERASE"/>
    <property type="match status" value="1"/>
</dbReference>
<dbReference type="UniPathway" id="UPA00035">
    <property type="reaction ID" value="UER00042"/>
</dbReference>
<accession>A0A483CYD3</accession>
<comment type="pathway">
    <text evidence="2 8">Amino-acid biosynthesis; L-tryptophan biosynthesis; L-tryptophan from chorismate: step 3/5.</text>
</comment>
<dbReference type="InterPro" id="IPR001240">
    <property type="entry name" value="PRAI_dom"/>
</dbReference>
<keyword evidence="11" id="KW-1185">Reference proteome</keyword>
<evidence type="ECO:0000313" key="10">
    <source>
        <dbReference type="EMBL" id="TAJ45242.1"/>
    </source>
</evidence>
<gene>
    <name evidence="8" type="primary">trpF</name>
    <name evidence="10" type="ORF">CUJ86_00365</name>
</gene>
<comment type="catalytic activity">
    <reaction evidence="1 8">
        <text>N-(5-phospho-beta-D-ribosyl)anthranilate = 1-(2-carboxyphenylamino)-1-deoxy-D-ribulose 5-phosphate</text>
        <dbReference type="Rhea" id="RHEA:21540"/>
        <dbReference type="ChEBI" id="CHEBI:18277"/>
        <dbReference type="ChEBI" id="CHEBI:58613"/>
        <dbReference type="EC" id="5.3.1.24"/>
    </reaction>
</comment>
<evidence type="ECO:0000256" key="4">
    <source>
        <dbReference type="ARBA" id="ARBA00022605"/>
    </source>
</evidence>
<reference evidence="10 11" key="1">
    <citation type="submission" date="2017-11" db="EMBL/GenBank/DDBJ databases">
        <title>Isolation and Characterization of Methanofollis Species from Methane Seep Offshore SW Taiwan.</title>
        <authorList>
            <person name="Teng N.-H."/>
            <person name="Lai M.-C."/>
            <person name="Chen S.-C."/>
        </authorList>
    </citation>
    <scope>NUCLEOTIDE SEQUENCE [LARGE SCALE GENOMIC DNA]</scope>
    <source>
        <strain evidence="10 11">FWC-SCC2</strain>
    </source>
</reference>
<dbReference type="EC" id="5.3.1.24" evidence="8"/>
<dbReference type="InterPro" id="IPR044643">
    <property type="entry name" value="TrpF_fam"/>
</dbReference>
<protein>
    <recommendedName>
        <fullName evidence="8">N-(5'-phosphoribosyl)anthranilate isomerase</fullName>
        <shortName evidence="8">PRAI</shortName>
        <ecNumber evidence="8">5.3.1.24</ecNumber>
    </recommendedName>
</protein>
<keyword evidence="5 8" id="KW-0822">Tryptophan biosynthesis</keyword>
<feature type="domain" description="N-(5'phosphoribosyl) anthranilate isomerase (PRAI)" evidence="9">
    <location>
        <begin position="10"/>
        <end position="193"/>
    </location>
</feature>
<dbReference type="SUPFAM" id="SSF51366">
    <property type="entry name" value="Ribulose-phoshate binding barrel"/>
    <property type="match status" value="1"/>
</dbReference>
<dbReference type="RefSeq" id="WP_130645584.1">
    <property type="nucleotide sequence ID" value="NZ_PGCL01000001.1"/>
</dbReference>
<dbReference type="EMBL" id="PGCL01000001">
    <property type="protein sequence ID" value="TAJ45242.1"/>
    <property type="molecule type" value="Genomic_DNA"/>
</dbReference>
<sequence>MIEEVREMRVKICGLTSPEDAAFAARAGADAVGVVMYSDSPRSIDERRAREIFAAVGPFTATVVVTHTTSAADLAAIIALRPTAVQIFYPHQVDEDAPVRVIRAVGGGRMPPFPGKTDAYIVDESMGRGRAFDPIVARRFLERCPLPVVLAGGLTPGNVGSAVSLHPYAVDVCSGVEVSPGVKDRAKVLAFIRAAKADPVQTGRPA</sequence>
<evidence type="ECO:0000259" key="9">
    <source>
        <dbReference type="Pfam" id="PF00697"/>
    </source>
</evidence>
<organism evidence="10 11">
    <name type="scientific">Methanofollis fontis</name>
    <dbReference type="NCBI Taxonomy" id="2052832"/>
    <lineage>
        <taxon>Archaea</taxon>
        <taxon>Methanobacteriati</taxon>
        <taxon>Methanobacteriota</taxon>
        <taxon>Stenosarchaea group</taxon>
        <taxon>Methanomicrobia</taxon>
        <taxon>Methanomicrobiales</taxon>
        <taxon>Methanomicrobiaceae</taxon>
        <taxon>Methanofollis</taxon>
    </lineage>
</organism>
<dbReference type="AlphaFoldDB" id="A0A483CYD3"/>
<keyword evidence="4 8" id="KW-0028">Amino-acid biosynthesis</keyword>
<dbReference type="CDD" id="cd00405">
    <property type="entry name" value="PRAI"/>
    <property type="match status" value="1"/>
</dbReference>
<evidence type="ECO:0000256" key="3">
    <source>
        <dbReference type="ARBA" id="ARBA00007571"/>
    </source>
</evidence>
<evidence type="ECO:0000256" key="5">
    <source>
        <dbReference type="ARBA" id="ARBA00022822"/>
    </source>
</evidence>
<evidence type="ECO:0000256" key="1">
    <source>
        <dbReference type="ARBA" id="ARBA00001164"/>
    </source>
</evidence>
<dbReference type="Gene3D" id="3.20.20.70">
    <property type="entry name" value="Aldolase class I"/>
    <property type="match status" value="1"/>
</dbReference>
<proteinExistence type="inferred from homology"/>
<dbReference type="Pfam" id="PF00697">
    <property type="entry name" value="PRAI"/>
    <property type="match status" value="1"/>
</dbReference>
<dbReference type="GO" id="GO:0000162">
    <property type="term" value="P:L-tryptophan biosynthetic process"/>
    <property type="evidence" value="ECO:0007669"/>
    <property type="project" value="UniProtKB-UniRule"/>
</dbReference>